<dbReference type="InterPro" id="IPR024047">
    <property type="entry name" value="MM3350-like_sf"/>
</dbReference>
<dbReference type="RefSeq" id="WP_230821994.1">
    <property type="nucleotide sequence ID" value="NZ_JAJNCU010000004.1"/>
</dbReference>
<evidence type="ECO:0000259" key="1">
    <source>
        <dbReference type="Pfam" id="PF07929"/>
    </source>
</evidence>
<protein>
    <recommendedName>
        <fullName evidence="1">Plasmid pRiA4b Orf3-like domain-containing protein</fullName>
    </recommendedName>
</protein>
<dbReference type="Gene3D" id="3.10.290.30">
    <property type="entry name" value="MM3350-like"/>
    <property type="match status" value="1"/>
</dbReference>
<feature type="domain" description="Plasmid pRiA4b Orf3-like" evidence="1">
    <location>
        <begin position="278"/>
        <end position="441"/>
    </location>
</feature>
<dbReference type="InterPro" id="IPR012912">
    <property type="entry name" value="Plasmid_pRiA4b_Orf3-like"/>
</dbReference>
<reference evidence="2 3" key="1">
    <citation type="submission" date="2024-05" db="EMBL/GenBank/DDBJ databases">
        <title>Genomic Encyclopedia of Type Strains, Phase IV (KMG-IV): sequencing the most valuable type-strain genomes for metagenomic binning, comparative biology and taxonomic classification.</title>
        <authorList>
            <person name="Goeker M."/>
        </authorList>
    </citation>
    <scope>NUCLEOTIDE SEQUENCE [LARGE SCALE GENOMIC DNA]</scope>
    <source>
        <strain evidence="2 3">DSM 25286</strain>
    </source>
</reference>
<keyword evidence="3" id="KW-1185">Reference proteome</keyword>
<dbReference type="SUPFAM" id="SSF159941">
    <property type="entry name" value="MM3350-like"/>
    <property type="match status" value="1"/>
</dbReference>
<dbReference type="Pfam" id="PF07929">
    <property type="entry name" value="PRiA4_ORF3"/>
    <property type="match status" value="1"/>
</dbReference>
<evidence type="ECO:0000313" key="2">
    <source>
        <dbReference type="EMBL" id="MET3111087.1"/>
    </source>
</evidence>
<sequence>MLGIQEFYKQFVTEERLKQLNEKRNKGYQSIEEFAVYRHREITNPYHISWLVEQLNAQDLKLIEQLKSSQSKDDYYTVEASEDEYPFLVEQFILVPVDDKQCVVHEEMLRSLVKEMNIDNKDLKWLEEISPLKRTILLSYADLKLEELLRGITITQLKEISKALSHTPASLQKEVFVDELKSLLTDRTRIKDILLSLSDESFQVIKERAENDHPFYENAGEFKELIKSGLIIKLEDDYGITHPKILETIRETNLSEVTEQRYKNVLLKNKKMHTSYNAFRIKVSLPGGENVIYREMVIPTRLNCYELHLIIQSVFDWSSMRYAEFIYDKVVIRVFSGDTDEDDREKTRFTSSHIQVDALLTEGGSLAYIYDYEARWLHKIELVEFLSEEGKPYPEIVDYTGPSPIEGSRGIEDFDRLYAILKDKEHPDYEETEALAKRSHYKMRFPKSAINRRLHKLFDVQYAITEFNDENINLVEN</sequence>
<accession>A0ABV2E9I8</accession>
<organism evidence="2 3">
    <name type="scientific">Salinicoccus halitifaciens</name>
    <dbReference type="NCBI Taxonomy" id="1073415"/>
    <lineage>
        <taxon>Bacteria</taxon>
        <taxon>Bacillati</taxon>
        <taxon>Bacillota</taxon>
        <taxon>Bacilli</taxon>
        <taxon>Bacillales</taxon>
        <taxon>Staphylococcaceae</taxon>
        <taxon>Salinicoccus</taxon>
    </lineage>
</organism>
<dbReference type="PANTHER" id="PTHR41878">
    <property type="entry name" value="LEXA REPRESSOR-RELATED"/>
    <property type="match status" value="1"/>
</dbReference>
<proteinExistence type="predicted"/>
<name>A0ABV2E9I8_9STAP</name>
<dbReference type="EMBL" id="JBDZDV010000003">
    <property type="protein sequence ID" value="MET3111087.1"/>
    <property type="molecule type" value="Genomic_DNA"/>
</dbReference>
<dbReference type="Proteomes" id="UP001549019">
    <property type="component" value="Unassembled WGS sequence"/>
</dbReference>
<evidence type="ECO:0000313" key="3">
    <source>
        <dbReference type="Proteomes" id="UP001549019"/>
    </source>
</evidence>
<comment type="caution">
    <text evidence="2">The sequence shown here is derived from an EMBL/GenBank/DDBJ whole genome shotgun (WGS) entry which is preliminary data.</text>
</comment>
<dbReference type="PANTHER" id="PTHR41878:SF1">
    <property type="entry name" value="TNPR PROTEIN"/>
    <property type="match status" value="1"/>
</dbReference>
<gene>
    <name evidence="2" type="ORF">ABHD89_001493</name>
</gene>